<keyword evidence="4" id="KW-1185">Reference proteome</keyword>
<comment type="similarity">
    <text evidence="1">Belongs to the glycosyltransferase 2 family. WaaE/KdtX subfamily.</text>
</comment>
<evidence type="ECO:0000313" key="4">
    <source>
        <dbReference type="Proteomes" id="UP000229081"/>
    </source>
</evidence>
<protein>
    <recommendedName>
        <fullName evidence="2">Glycosyltransferase 2-like domain-containing protein</fullName>
    </recommendedName>
</protein>
<dbReference type="Pfam" id="PF00535">
    <property type="entry name" value="Glycos_transf_2"/>
    <property type="match status" value="1"/>
</dbReference>
<feature type="domain" description="Glycosyltransferase 2-like" evidence="2">
    <location>
        <begin position="8"/>
        <end position="155"/>
    </location>
</feature>
<evidence type="ECO:0000259" key="2">
    <source>
        <dbReference type="Pfam" id="PF00535"/>
    </source>
</evidence>
<reference evidence="3 4" key="1">
    <citation type="submission" date="2017-11" db="EMBL/GenBank/DDBJ databases">
        <title>Complete genome sequence of Sphingomonas sp. Strain Cra20, a psychrotolerant potential plant growth promoting rhizobacteria.</title>
        <authorList>
            <person name="Luo Y."/>
        </authorList>
    </citation>
    <scope>NUCLEOTIDE SEQUENCE [LARGE SCALE GENOMIC DNA]</scope>
    <source>
        <strain evidence="3 4">Cra20</strain>
    </source>
</reference>
<dbReference type="PANTHER" id="PTHR43630:SF2">
    <property type="entry name" value="GLYCOSYLTRANSFERASE"/>
    <property type="match status" value="1"/>
</dbReference>
<dbReference type="KEGG" id="sphc:CVN68_21665"/>
<dbReference type="PANTHER" id="PTHR43630">
    <property type="entry name" value="POLY-BETA-1,6-N-ACETYL-D-GLUCOSAMINE SYNTHASE"/>
    <property type="match status" value="1"/>
</dbReference>
<dbReference type="EMBL" id="CP024923">
    <property type="protein sequence ID" value="ATY34245.1"/>
    <property type="molecule type" value="Genomic_DNA"/>
</dbReference>
<proteinExistence type="inferred from homology"/>
<evidence type="ECO:0000256" key="1">
    <source>
        <dbReference type="ARBA" id="ARBA00038494"/>
    </source>
</evidence>
<dbReference type="Gene3D" id="3.90.550.10">
    <property type="entry name" value="Spore Coat Polysaccharide Biosynthesis Protein SpsA, Chain A"/>
    <property type="match status" value="1"/>
</dbReference>
<dbReference type="InterPro" id="IPR029044">
    <property type="entry name" value="Nucleotide-diphossugar_trans"/>
</dbReference>
<gene>
    <name evidence="3" type="ORF">CVN68_21665</name>
</gene>
<dbReference type="AlphaFoldDB" id="A0A2K8MK69"/>
<dbReference type="InterPro" id="IPR001173">
    <property type="entry name" value="Glyco_trans_2-like"/>
</dbReference>
<evidence type="ECO:0000313" key="3">
    <source>
        <dbReference type="EMBL" id="ATY34245.1"/>
    </source>
</evidence>
<dbReference type="RefSeq" id="WP_100284034.1">
    <property type="nucleotide sequence ID" value="NZ_CP024923.1"/>
</dbReference>
<sequence>MTVEIAAVLLAFNEVEMLSLTLPAIKAVVDQVIVVDMGSTDGSGDLYADLLSGKDHVARYDQANLSQFGFAHARNHGARFTVAPWLFSIDSDEWIDPAQAPLLRGEIAAAECDVFHVHRRNYASEPGARIDIERLRASGPFEEETQRRIYRNRHDIRWEGLIHEEICDRDGNTWQRAGRSALVLHHLAQFKSRPLGEEKNRLYAYMVLRAALVPGYRYGTNPFWHSTFIRENLEYLIRQANAYASARGLPLYEQGAIERAIA</sequence>
<dbReference type="OrthoDB" id="9813349at2"/>
<name>A0A2K8MK69_9SPHN</name>
<organism evidence="3 4">
    <name type="scientific">Sphingomonas psychrotolerans</name>
    <dbReference type="NCBI Taxonomy" id="1327635"/>
    <lineage>
        <taxon>Bacteria</taxon>
        <taxon>Pseudomonadati</taxon>
        <taxon>Pseudomonadota</taxon>
        <taxon>Alphaproteobacteria</taxon>
        <taxon>Sphingomonadales</taxon>
        <taxon>Sphingomonadaceae</taxon>
        <taxon>Sphingomonas</taxon>
    </lineage>
</organism>
<dbReference type="Proteomes" id="UP000229081">
    <property type="component" value="Chromosome"/>
</dbReference>
<accession>A0A2K8MK69</accession>
<dbReference type="SUPFAM" id="SSF53448">
    <property type="entry name" value="Nucleotide-diphospho-sugar transferases"/>
    <property type="match status" value="1"/>
</dbReference>